<name>A0ABW5B8M8_9BACT</name>
<evidence type="ECO:0000256" key="3">
    <source>
        <dbReference type="ARBA" id="ARBA00022723"/>
    </source>
</evidence>
<protein>
    <submittedName>
        <fullName evidence="8">Sulfatase</fullName>
    </submittedName>
</protein>
<accession>A0ABW5B8M8</accession>
<dbReference type="InterPro" id="IPR000917">
    <property type="entry name" value="Sulfatase_N"/>
</dbReference>
<dbReference type="Pfam" id="PF00884">
    <property type="entry name" value="Sulfatase"/>
    <property type="match status" value="1"/>
</dbReference>
<evidence type="ECO:0000256" key="5">
    <source>
        <dbReference type="ARBA" id="ARBA00022801"/>
    </source>
</evidence>
<dbReference type="EMBL" id="JBHUIV010000016">
    <property type="protein sequence ID" value="MFD2202020.1"/>
    <property type="molecule type" value="Genomic_DNA"/>
</dbReference>
<evidence type="ECO:0000256" key="2">
    <source>
        <dbReference type="ARBA" id="ARBA00008779"/>
    </source>
</evidence>
<evidence type="ECO:0000259" key="7">
    <source>
        <dbReference type="Pfam" id="PF00884"/>
    </source>
</evidence>
<dbReference type="SUPFAM" id="SSF53649">
    <property type="entry name" value="Alkaline phosphatase-like"/>
    <property type="match status" value="1"/>
</dbReference>
<dbReference type="Proteomes" id="UP001597414">
    <property type="component" value="Unassembled WGS sequence"/>
</dbReference>
<organism evidence="8 9">
    <name type="scientific">Shivajiella indica</name>
    <dbReference type="NCBI Taxonomy" id="872115"/>
    <lineage>
        <taxon>Bacteria</taxon>
        <taxon>Pseudomonadati</taxon>
        <taxon>Bacteroidota</taxon>
        <taxon>Cytophagia</taxon>
        <taxon>Cytophagales</taxon>
        <taxon>Cyclobacteriaceae</taxon>
        <taxon>Shivajiella</taxon>
    </lineage>
</organism>
<keyword evidence="5" id="KW-0378">Hydrolase</keyword>
<comment type="cofactor">
    <cofactor evidence="1">
        <name>Ca(2+)</name>
        <dbReference type="ChEBI" id="CHEBI:29108"/>
    </cofactor>
</comment>
<dbReference type="InterPro" id="IPR024607">
    <property type="entry name" value="Sulfatase_CS"/>
</dbReference>
<dbReference type="PANTHER" id="PTHR42693:SF42">
    <property type="entry name" value="ARYLSULFATASE G"/>
    <property type="match status" value="1"/>
</dbReference>
<reference evidence="9" key="1">
    <citation type="journal article" date="2019" name="Int. J. Syst. Evol. Microbiol.">
        <title>The Global Catalogue of Microorganisms (GCM) 10K type strain sequencing project: providing services to taxonomists for standard genome sequencing and annotation.</title>
        <authorList>
            <consortium name="The Broad Institute Genomics Platform"/>
            <consortium name="The Broad Institute Genome Sequencing Center for Infectious Disease"/>
            <person name="Wu L."/>
            <person name="Ma J."/>
        </authorList>
    </citation>
    <scope>NUCLEOTIDE SEQUENCE [LARGE SCALE GENOMIC DNA]</scope>
    <source>
        <strain evidence="9">KCTC 19812</strain>
    </source>
</reference>
<dbReference type="PROSITE" id="PS51257">
    <property type="entry name" value="PROKAR_LIPOPROTEIN"/>
    <property type="match status" value="1"/>
</dbReference>
<dbReference type="InterPro" id="IPR017850">
    <property type="entry name" value="Alkaline_phosphatase_core_sf"/>
</dbReference>
<dbReference type="PANTHER" id="PTHR42693">
    <property type="entry name" value="ARYLSULFATASE FAMILY MEMBER"/>
    <property type="match status" value="1"/>
</dbReference>
<keyword evidence="9" id="KW-1185">Reference proteome</keyword>
<evidence type="ECO:0000313" key="8">
    <source>
        <dbReference type="EMBL" id="MFD2202020.1"/>
    </source>
</evidence>
<dbReference type="Gene3D" id="3.30.1120.10">
    <property type="match status" value="1"/>
</dbReference>
<dbReference type="RefSeq" id="WP_380802345.1">
    <property type="nucleotide sequence ID" value="NZ_JBHUIV010000016.1"/>
</dbReference>
<gene>
    <name evidence="8" type="ORF">ACFSKV_10600</name>
</gene>
<dbReference type="CDD" id="cd16144">
    <property type="entry name" value="ARS_like"/>
    <property type="match status" value="1"/>
</dbReference>
<sequence length="514" mass="57404">MEKNYYCLLILNILLLTFSCFPKEDALVKPNIIVFIVDDMGWQDSSVPFWSNTTEKNKLYYTPNMERLAAEGVKFTQAYAHAVCSPSRTSLMTGMNPARHKVTNWTLLKDVSQDHSDEILEFPDWNINGLQPVDSINHSVSATSLPKLLQENGYHTIHVGKAHWGAMGTPGEDPLNLGFDINIAGHAAGGLGSFLGEKNFGNKEPGTHTKPWGVPGLEKYHGDTVNLTDVLTKEAILALERAKEVEKPFYLYLSHYTVHIPLEPDHRFFKKYKEMGMEEPEARYASMVEGMDKSLGNIMNYLKNNDLDKNTIILFMSDNGGLSAEARGGRPHTHNSPLNSGKGSAYEGGIRVPMIVKWPGVVEGPRISSEYVIIDDFFPSILEMANVQNFQTIQEVDGVSFVPILKGKKLNSSDERALVWHYPNKWGPEGPGIGATSTIRMGDWKLVYWYKTGELELFNLADDIGESHNLASAHPQKVKEMATALGQYLRSVNADRPKFLLTGEPCPWPDEGFN</sequence>
<dbReference type="Gene3D" id="3.40.720.10">
    <property type="entry name" value="Alkaline Phosphatase, subunit A"/>
    <property type="match status" value="1"/>
</dbReference>
<feature type="domain" description="Sulfatase N-terminal" evidence="7">
    <location>
        <begin position="30"/>
        <end position="387"/>
    </location>
</feature>
<keyword evidence="3" id="KW-0479">Metal-binding</keyword>
<evidence type="ECO:0000256" key="4">
    <source>
        <dbReference type="ARBA" id="ARBA00022729"/>
    </source>
</evidence>
<dbReference type="InterPro" id="IPR050738">
    <property type="entry name" value="Sulfatase"/>
</dbReference>
<evidence type="ECO:0000256" key="1">
    <source>
        <dbReference type="ARBA" id="ARBA00001913"/>
    </source>
</evidence>
<comment type="similarity">
    <text evidence="2">Belongs to the sulfatase family.</text>
</comment>
<comment type="caution">
    <text evidence="8">The sequence shown here is derived from an EMBL/GenBank/DDBJ whole genome shotgun (WGS) entry which is preliminary data.</text>
</comment>
<evidence type="ECO:0000256" key="6">
    <source>
        <dbReference type="ARBA" id="ARBA00022837"/>
    </source>
</evidence>
<proteinExistence type="inferred from homology"/>
<keyword evidence="6" id="KW-0106">Calcium</keyword>
<dbReference type="PROSITE" id="PS00523">
    <property type="entry name" value="SULFATASE_1"/>
    <property type="match status" value="1"/>
</dbReference>
<keyword evidence="4" id="KW-0732">Signal</keyword>
<evidence type="ECO:0000313" key="9">
    <source>
        <dbReference type="Proteomes" id="UP001597414"/>
    </source>
</evidence>